<evidence type="ECO:0000313" key="2">
    <source>
        <dbReference type="Proteomes" id="UP000254867"/>
    </source>
</evidence>
<accession>A0A377I1I5</accession>
<organism evidence="1 2">
    <name type="scientific">Haemophilus parahaemolyticus</name>
    <dbReference type="NCBI Taxonomy" id="735"/>
    <lineage>
        <taxon>Bacteria</taxon>
        <taxon>Pseudomonadati</taxon>
        <taxon>Pseudomonadota</taxon>
        <taxon>Gammaproteobacteria</taxon>
        <taxon>Pasteurellales</taxon>
        <taxon>Pasteurellaceae</taxon>
        <taxon>Haemophilus</taxon>
    </lineage>
</organism>
<proteinExistence type="predicted"/>
<dbReference type="AlphaFoldDB" id="A0A377I1I5"/>
<dbReference type="EMBL" id="UGHH01000002">
    <property type="protein sequence ID" value="STO64322.1"/>
    <property type="molecule type" value="Genomic_DNA"/>
</dbReference>
<evidence type="ECO:0000313" key="1">
    <source>
        <dbReference type="EMBL" id="STO64322.1"/>
    </source>
</evidence>
<protein>
    <submittedName>
        <fullName evidence="1">Uncharacterized protein</fullName>
    </submittedName>
</protein>
<dbReference type="Proteomes" id="UP000254867">
    <property type="component" value="Unassembled WGS sequence"/>
</dbReference>
<sequence length="29" mass="3463">MEYIIRVANIFPNIIYNVESDQYEELTAN</sequence>
<name>A0A377I1I5_HAEPH</name>
<gene>
    <name evidence="1" type="ORF">NCTC10794_01386</name>
</gene>
<reference evidence="1 2" key="1">
    <citation type="submission" date="2018-06" db="EMBL/GenBank/DDBJ databases">
        <authorList>
            <consortium name="Pathogen Informatics"/>
            <person name="Doyle S."/>
        </authorList>
    </citation>
    <scope>NUCLEOTIDE SEQUENCE [LARGE SCALE GENOMIC DNA]</scope>
    <source>
        <strain evidence="1 2">NCTC10794</strain>
    </source>
</reference>